<evidence type="ECO:0000259" key="2">
    <source>
        <dbReference type="PROSITE" id="PS50006"/>
    </source>
</evidence>
<feature type="compositionally biased region" description="Basic and acidic residues" evidence="1">
    <location>
        <begin position="80"/>
        <end position="91"/>
    </location>
</feature>
<dbReference type="CDD" id="cd22676">
    <property type="entry name" value="FHA_SNIP1_DDL-like"/>
    <property type="match status" value="1"/>
</dbReference>
<dbReference type="Pfam" id="PF00498">
    <property type="entry name" value="FHA"/>
    <property type="match status" value="1"/>
</dbReference>
<dbReference type="Proteomes" id="UP001163105">
    <property type="component" value="Unassembled WGS sequence"/>
</dbReference>
<reference evidence="3" key="1">
    <citation type="submission" date="2023-01" db="EMBL/GenBank/DDBJ databases">
        <title>The growth and conidiation of Purpureocillium lavendulum are regulated by nitrogen source and histone H3K14 acetylation.</title>
        <authorList>
            <person name="Tang P."/>
            <person name="Han J."/>
            <person name="Zhang C."/>
            <person name="Tang P."/>
            <person name="Qi F."/>
            <person name="Zhang K."/>
            <person name="Liang L."/>
        </authorList>
    </citation>
    <scope>NUCLEOTIDE SEQUENCE</scope>
    <source>
        <strain evidence="3">YMF1.00683</strain>
    </source>
</reference>
<name>A0AB34FQX6_9HYPO</name>
<keyword evidence="4" id="KW-1185">Reference proteome</keyword>
<feature type="domain" description="FHA" evidence="2">
    <location>
        <begin position="218"/>
        <end position="281"/>
    </location>
</feature>
<dbReference type="FunFam" id="2.60.200.20:FF:000038">
    <property type="entry name" value="FHA domain-containing protein SNIP1"/>
    <property type="match status" value="1"/>
</dbReference>
<dbReference type="SUPFAM" id="SSF49879">
    <property type="entry name" value="SMAD/FHA domain"/>
    <property type="match status" value="1"/>
</dbReference>
<feature type="compositionally biased region" description="Basic and acidic residues" evidence="1">
    <location>
        <begin position="1"/>
        <end position="50"/>
    </location>
</feature>
<gene>
    <name evidence="3" type="primary">SNIP1</name>
    <name evidence="3" type="ORF">O9K51_07039</name>
</gene>
<dbReference type="PANTHER" id="PTHR23308">
    <property type="entry name" value="NUCLEAR INHIBITOR OF PROTEIN PHOSPHATASE-1"/>
    <property type="match status" value="1"/>
</dbReference>
<feature type="compositionally biased region" description="Basic and acidic residues" evidence="1">
    <location>
        <begin position="142"/>
        <end position="154"/>
    </location>
</feature>
<protein>
    <submittedName>
        <fullName evidence="3">Smad nuclear-interacting protein</fullName>
    </submittedName>
</protein>
<organism evidence="3 4">
    <name type="scientific">Purpureocillium lavendulum</name>
    <dbReference type="NCBI Taxonomy" id="1247861"/>
    <lineage>
        <taxon>Eukaryota</taxon>
        <taxon>Fungi</taxon>
        <taxon>Dikarya</taxon>
        <taxon>Ascomycota</taxon>
        <taxon>Pezizomycotina</taxon>
        <taxon>Sordariomycetes</taxon>
        <taxon>Hypocreomycetidae</taxon>
        <taxon>Hypocreales</taxon>
        <taxon>Ophiocordycipitaceae</taxon>
        <taxon>Purpureocillium</taxon>
    </lineage>
</organism>
<dbReference type="InterPro" id="IPR008984">
    <property type="entry name" value="SMAD_FHA_dom_sf"/>
</dbReference>
<comment type="caution">
    <text evidence="3">The sequence shown here is derived from an EMBL/GenBank/DDBJ whole genome shotgun (WGS) entry which is preliminary data.</text>
</comment>
<sequence length="312" mass="36277">MAPTESHDARSSRRRDADGPGHDDMSEPRRRRDDDDRRDSRKASDRERRRSRDRRRSRTPEDTERSRRRHRSSDRHRQRSREDRRDRSRDRDRRRRRSRDDRDAGRSRRHADDGEADQQTDRKSLVKHRGPLPSQGASFAADHGEEPEKPKEKPNYGSTGVLAAMSNSVAQADGTSITLKYHEPAEARKPPPRDQWRLYVFKGSDVVDTVDLGLKSCWLVGRDTAVVDLMAEHPSVSKQHAVLQFRYTEKRNEFGDRIGKVKPYLLDLESANGTVLNDSRIPDSRYLELRDKDVVRFGDSTREYVVMLAPKE</sequence>
<dbReference type="SMART" id="SM00240">
    <property type="entry name" value="FHA"/>
    <property type="match status" value="1"/>
</dbReference>
<proteinExistence type="predicted"/>
<feature type="region of interest" description="Disordered" evidence="1">
    <location>
        <begin position="1"/>
        <end position="159"/>
    </location>
</feature>
<dbReference type="InterPro" id="IPR050923">
    <property type="entry name" value="Cell_Proc_Reg/RNA_Proc"/>
</dbReference>
<accession>A0AB34FQX6</accession>
<dbReference type="Gene3D" id="2.60.200.20">
    <property type="match status" value="1"/>
</dbReference>
<dbReference type="PROSITE" id="PS50006">
    <property type="entry name" value="FHA_DOMAIN"/>
    <property type="match status" value="1"/>
</dbReference>
<evidence type="ECO:0000256" key="1">
    <source>
        <dbReference type="SAM" id="MobiDB-lite"/>
    </source>
</evidence>
<dbReference type="AlphaFoldDB" id="A0AB34FQX6"/>
<evidence type="ECO:0000313" key="4">
    <source>
        <dbReference type="Proteomes" id="UP001163105"/>
    </source>
</evidence>
<dbReference type="EMBL" id="JAQHRD010000005">
    <property type="protein sequence ID" value="KAJ6441243.1"/>
    <property type="molecule type" value="Genomic_DNA"/>
</dbReference>
<evidence type="ECO:0000313" key="3">
    <source>
        <dbReference type="EMBL" id="KAJ6441243.1"/>
    </source>
</evidence>
<dbReference type="InterPro" id="IPR000253">
    <property type="entry name" value="FHA_dom"/>
</dbReference>
<feature type="compositionally biased region" description="Basic residues" evidence="1">
    <location>
        <begin position="66"/>
        <end position="79"/>
    </location>
</feature>
<feature type="compositionally biased region" description="Basic and acidic residues" evidence="1">
    <location>
        <begin position="98"/>
        <end position="124"/>
    </location>
</feature>